<evidence type="ECO:0000313" key="2">
    <source>
        <dbReference type="EMBL" id="SEH92885.1"/>
    </source>
</evidence>
<sequence length="168" mass="18943">MEFPKILLDKISYNLREKNESISIAESVTSGFVQLAFSQMPSAEQFFKGGITAYTIEEKVKHLNIDFGEAQATNCVSRNISELMALNVASLFDSDWSIATTGYATPVKESDNQIFAYYCIAYRGTIIRSDKIPLHPTTNAFDALKYFLEYILGCLRCEVKRDHSKVTI</sequence>
<feature type="domain" description="CinA C-terminal" evidence="1">
    <location>
        <begin position="9"/>
        <end position="121"/>
    </location>
</feature>
<reference evidence="3" key="1">
    <citation type="submission" date="2016-10" db="EMBL/GenBank/DDBJ databases">
        <authorList>
            <person name="Varghese N."/>
            <person name="Submissions S."/>
        </authorList>
    </citation>
    <scope>NUCLEOTIDE SEQUENCE [LARGE SCALE GENOMIC DNA]</scope>
    <source>
        <strain evidence="3">DSM 19326</strain>
    </source>
</reference>
<dbReference type="RefSeq" id="WP_089770945.1">
    <property type="nucleotide sequence ID" value="NZ_FNWX01000054.1"/>
</dbReference>
<dbReference type="InterPro" id="IPR008136">
    <property type="entry name" value="CinA_C"/>
</dbReference>
<dbReference type="Gene3D" id="3.90.950.20">
    <property type="entry name" value="CinA-like"/>
    <property type="match status" value="1"/>
</dbReference>
<dbReference type="Pfam" id="PF02464">
    <property type="entry name" value="CinA"/>
    <property type="match status" value="1"/>
</dbReference>
<keyword evidence="3" id="KW-1185">Reference proteome</keyword>
<gene>
    <name evidence="2" type="ORF">SAMN05421793_1546</name>
</gene>
<protein>
    <submittedName>
        <fullName evidence="2">Amidohydrolase, PncC family</fullName>
    </submittedName>
</protein>
<organism evidence="2 3">
    <name type="scientific">Epilithonimonas hominis</name>
    <dbReference type="NCBI Taxonomy" id="420404"/>
    <lineage>
        <taxon>Bacteria</taxon>
        <taxon>Pseudomonadati</taxon>
        <taxon>Bacteroidota</taxon>
        <taxon>Flavobacteriia</taxon>
        <taxon>Flavobacteriales</taxon>
        <taxon>Weeksellaceae</taxon>
        <taxon>Chryseobacterium group</taxon>
        <taxon>Epilithonimonas</taxon>
    </lineage>
</organism>
<dbReference type="NCBIfam" id="TIGR00199">
    <property type="entry name" value="PncC_domain"/>
    <property type="match status" value="1"/>
</dbReference>
<dbReference type="SUPFAM" id="SSF142433">
    <property type="entry name" value="CinA-like"/>
    <property type="match status" value="1"/>
</dbReference>
<proteinExistence type="predicted"/>
<dbReference type="STRING" id="420404.SAMN05421793_1546"/>
<dbReference type="GO" id="GO:0016787">
    <property type="term" value="F:hydrolase activity"/>
    <property type="evidence" value="ECO:0007669"/>
    <property type="project" value="UniProtKB-KW"/>
</dbReference>
<evidence type="ECO:0000259" key="1">
    <source>
        <dbReference type="Pfam" id="PF02464"/>
    </source>
</evidence>
<name>A0A1H6M5Z4_9FLAO</name>
<dbReference type="AlphaFoldDB" id="A0A1H6M5Z4"/>
<dbReference type="InterPro" id="IPR036653">
    <property type="entry name" value="CinA-like_C"/>
</dbReference>
<accession>A0A1H6M5Z4</accession>
<keyword evidence="2" id="KW-0378">Hydrolase</keyword>
<evidence type="ECO:0000313" key="3">
    <source>
        <dbReference type="Proteomes" id="UP000198555"/>
    </source>
</evidence>
<dbReference type="Proteomes" id="UP000198555">
    <property type="component" value="Unassembled WGS sequence"/>
</dbReference>
<dbReference type="EMBL" id="FNWX01000054">
    <property type="protein sequence ID" value="SEH92885.1"/>
    <property type="molecule type" value="Genomic_DNA"/>
</dbReference>